<organism evidence="3 4">
    <name type="scientific">Demequina muriae</name>
    <dbReference type="NCBI Taxonomy" id="3051664"/>
    <lineage>
        <taxon>Bacteria</taxon>
        <taxon>Bacillati</taxon>
        <taxon>Actinomycetota</taxon>
        <taxon>Actinomycetes</taxon>
        <taxon>Micrococcales</taxon>
        <taxon>Demequinaceae</taxon>
        <taxon>Demequina</taxon>
    </lineage>
</organism>
<feature type="compositionally biased region" description="Basic and acidic residues" evidence="1">
    <location>
        <begin position="82"/>
        <end position="91"/>
    </location>
</feature>
<feature type="region of interest" description="Disordered" evidence="1">
    <location>
        <begin position="1"/>
        <end position="91"/>
    </location>
</feature>
<feature type="transmembrane region" description="Helical" evidence="2">
    <location>
        <begin position="163"/>
        <end position="182"/>
    </location>
</feature>
<keyword evidence="2" id="KW-0812">Transmembrane</keyword>
<name>A0ABT8GHP3_9MICO</name>
<keyword evidence="2" id="KW-1133">Transmembrane helix</keyword>
<gene>
    <name evidence="3" type="ORF">QQX02_08490</name>
</gene>
<feature type="compositionally biased region" description="Low complexity" evidence="1">
    <location>
        <begin position="30"/>
        <end position="81"/>
    </location>
</feature>
<dbReference type="Proteomes" id="UP001172708">
    <property type="component" value="Unassembled WGS sequence"/>
</dbReference>
<keyword evidence="2" id="KW-0472">Membrane</keyword>
<dbReference type="EMBL" id="JAUHQA010000001">
    <property type="protein sequence ID" value="MDN4480956.1"/>
    <property type="molecule type" value="Genomic_DNA"/>
</dbReference>
<proteinExistence type="predicted"/>
<feature type="compositionally biased region" description="Basic residues" evidence="1">
    <location>
        <begin position="17"/>
        <end position="29"/>
    </location>
</feature>
<feature type="transmembrane region" description="Helical" evidence="2">
    <location>
        <begin position="130"/>
        <end position="151"/>
    </location>
</feature>
<reference evidence="3" key="1">
    <citation type="submission" date="2023-06" db="EMBL/GenBank/DDBJ databases">
        <title>Egi l300058.</title>
        <authorList>
            <person name="Gao L."/>
            <person name="Fang B.-Z."/>
            <person name="Li W.-J."/>
        </authorList>
    </citation>
    <scope>NUCLEOTIDE SEQUENCE</scope>
    <source>
        <strain evidence="3">EGI L300058</strain>
    </source>
</reference>
<evidence type="ECO:0000313" key="4">
    <source>
        <dbReference type="Proteomes" id="UP001172708"/>
    </source>
</evidence>
<comment type="caution">
    <text evidence="3">The sequence shown here is derived from an EMBL/GenBank/DDBJ whole genome shotgun (WGS) entry which is preliminary data.</text>
</comment>
<evidence type="ECO:0000256" key="2">
    <source>
        <dbReference type="SAM" id="Phobius"/>
    </source>
</evidence>
<feature type="transmembrane region" description="Helical" evidence="2">
    <location>
        <begin position="106"/>
        <end position="124"/>
    </location>
</feature>
<protein>
    <submittedName>
        <fullName evidence="3">Uncharacterized protein</fullName>
    </submittedName>
</protein>
<feature type="transmembrane region" description="Helical" evidence="2">
    <location>
        <begin position="202"/>
        <end position="230"/>
    </location>
</feature>
<dbReference type="RefSeq" id="WP_301142430.1">
    <property type="nucleotide sequence ID" value="NZ_JAUHQA010000001.1"/>
</dbReference>
<evidence type="ECO:0000256" key="1">
    <source>
        <dbReference type="SAM" id="MobiDB-lite"/>
    </source>
</evidence>
<keyword evidence="4" id="KW-1185">Reference proteome</keyword>
<evidence type="ECO:0000313" key="3">
    <source>
        <dbReference type="EMBL" id="MDN4480956.1"/>
    </source>
</evidence>
<sequence length="235" mass="23283">MADTTPEPGDGAAQKPAARKKAPARKPAAKRSPASQSAAPASSPSQSEAAKAPEGTTSPEPATASAATPATAPTATAAHAEPASHDGSRRDHSILDSVRANPMGPLTAGLIVAIAVGLLLSVLVPNDPSVLAMVILGTLLAAAVGFAVRYLSAAPERGLRRQLEALIATAVGVHLMSVTGTVGGEIPLLSDLGAAGPGFNEALLVAFATPAVSTGALLAGLTAAIIVGWARSRHR</sequence>
<accession>A0ABT8GHP3</accession>